<dbReference type="OrthoDB" id="164966at2759"/>
<dbReference type="SUPFAM" id="SSF57756">
    <property type="entry name" value="Retrovirus zinc finger-like domains"/>
    <property type="match status" value="1"/>
</dbReference>
<dbReference type="Proteomes" id="UP000198211">
    <property type="component" value="Unassembled WGS sequence"/>
</dbReference>
<dbReference type="Pfam" id="PF00098">
    <property type="entry name" value="zf-CCHC"/>
    <property type="match status" value="1"/>
</dbReference>
<evidence type="ECO:0000259" key="3">
    <source>
        <dbReference type="PROSITE" id="PS50158"/>
    </source>
</evidence>
<dbReference type="AlphaFoldDB" id="A0A225W0E6"/>
<keyword evidence="1" id="KW-0862">Zinc</keyword>
<reference evidence="5" key="1">
    <citation type="submission" date="2017-03" db="EMBL/GenBank/DDBJ databases">
        <title>Phytopthora megakarya and P. palmivora, two closely related causual agents of cacao black pod achieved similar genome size and gene model numbers by different mechanisms.</title>
        <authorList>
            <person name="Ali S."/>
            <person name="Shao J."/>
            <person name="Larry D.J."/>
            <person name="Kronmiller B."/>
            <person name="Shen D."/>
            <person name="Strem M.D."/>
            <person name="Melnick R.L."/>
            <person name="Guiltinan M.J."/>
            <person name="Tyler B.M."/>
            <person name="Meinhardt L.W."/>
            <person name="Bailey B.A."/>
        </authorList>
    </citation>
    <scope>NUCLEOTIDE SEQUENCE [LARGE SCALE GENOMIC DNA]</scope>
    <source>
        <strain evidence="5">zdho120</strain>
    </source>
</reference>
<evidence type="ECO:0000256" key="1">
    <source>
        <dbReference type="PROSITE-ProRule" id="PRU00047"/>
    </source>
</evidence>
<feature type="region of interest" description="Disordered" evidence="2">
    <location>
        <begin position="68"/>
        <end position="91"/>
    </location>
</feature>
<proteinExistence type="predicted"/>
<sequence>MSRLKAFSLKQAKLHTNVPRPSRPAAKTEGPEPMDLSYASAQKNKGSNVRCFRCGNMGHYARDVRHQYIKSQGRRGDTGYRHGRTKNARDQ</sequence>
<evidence type="ECO:0000313" key="5">
    <source>
        <dbReference type="Proteomes" id="UP000198211"/>
    </source>
</evidence>
<dbReference type="PROSITE" id="PS50158">
    <property type="entry name" value="ZF_CCHC"/>
    <property type="match status" value="1"/>
</dbReference>
<gene>
    <name evidence="4" type="ORF">PHMEG_00016432</name>
</gene>
<feature type="region of interest" description="Disordered" evidence="2">
    <location>
        <begin position="1"/>
        <end position="35"/>
    </location>
</feature>
<dbReference type="GO" id="GO:0008270">
    <property type="term" value="F:zinc ion binding"/>
    <property type="evidence" value="ECO:0007669"/>
    <property type="project" value="UniProtKB-KW"/>
</dbReference>
<organism evidence="4 5">
    <name type="scientific">Phytophthora megakarya</name>
    <dbReference type="NCBI Taxonomy" id="4795"/>
    <lineage>
        <taxon>Eukaryota</taxon>
        <taxon>Sar</taxon>
        <taxon>Stramenopiles</taxon>
        <taxon>Oomycota</taxon>
        <taxon>Peronosporomycetes</taxon>
        <taxon>Peronosporales</taxon>
        <taxon>Peronosporaceae</taxon>
        <taxon>Phytophthora</taxon>
    </lineage>
</organism>
<evidence type="ECO:0000256" key="2">
    <source>
        <dbReference type="SAM" id="MobiDB-lite"/>
    </source>
</evidence>
<keyword evidence="5" id="KW-1185">Reference proteome</keyword>
<dbReference type="Gene3D" id="4.10.60.10">
    <property type="entry name" value="Zinc finger, CCHC-type"/>
    <property type="match status" value="1"/>
</dbReference>
<keyword evidence="1" id="KW-0479">Metal-binding</keyword>
<dbReference type="GO" id="GO:0003676">
    <property type="term" value="F:nucleic acid binding"/>
    <property type="evidence" value="ECO:0007669"/>
    <property type="project" value="InterPro"/>
</dbReference>
<feature type="compositionally biased region" description="Basic residues" evidence="2">
    <location>
        <begin position="81"/>
        <end position="91"/>
    </location>
</feature>
<name>A0A225W0E6_9STRA</name>
<feature type="domain" description="CCHC-type" evidence="3">
    <location>
        <begin position="50"/>
        <end position="63"/>
    </location>
</feature>
<protein>
    <recommendedName>
        <fullName evidence="3">CCHC-type domain-containing protein</fullName>
    </recommendedName>
</protein>
<dbReference type="InterPro" id="IPR036875">
    <property type="entry name" value="Znf_CCHC_sf"/>
</dbReference>
<keyword evidence="1" id="KW-0863">Zinc-finger</keyword>
<evidence type="ECO:0000313" key="4">
    <source>
        <dbReference type="EMBL" id="OWZ10679.1"/>
    </source>
</evidence>
<dbReference type="InterPro" id="IPR001878">
    <property type="entry name" value="Znf_CCHC"/>
</dbReference>
<accession>A0A225W0E6</accession>
<comment type="caution">
    <text evidence="4">The sequence shown here is derived from an EMBL/GenBank/DDBJ whole genome shotgun (WGS) entry which is preliminary data.</text>
</comment>
<dbReference type="EMBL" id="NBNE01002371">
    <property type="protein sequence ID" value="OWZ10679.1"/>
    <property type="molecule type" value="Genomic_DNA"/>
</dbReference>